<feature type="domain" description="Peptidase S9 prolyl oligopeptidase catalytic" evidence="3">
    <location>
        <begin position="444"/>
        <end position="646"/>
    </location>
</feature>
<dbReference type="SUPFAM" id="SSF82171">
    <property type="entry name" value="DPP6 N-terminal domain-like"/>
    <property type="match status" value="1"/>
</dbReference>
<accession>A0A4S3M384</accession>
<evidence type="ECO:0000313" key="4">
    <source>
        <dbReference type="EMBL" id="THD69604.1"/>
    </source>
</evidence>
<dbReference type="Gene3D" id="2.120.10.30">
    <property type="entry name" value="TolB, C-terminal domain"/>
    <property type="match status" value="2"/>
</dbReference>
<evidence type="ECO:0000256" key="2">
    <source>
        <dbReference type="ARBA" id="ARBA00022825"/>
    </source>
</evidence>
<dbReference type="EMBL" id="SSMC01000001">
    <property type="protein sequence ID" value="THD69604.1"/>
    <property type="molecule type" value="Genomic_DNA"/>
</dbReference>
<protein>
    <submittedName>
        <fullName evidence="4">S9 family peptidase</fullName>
    </submittedName>
</protein>
<dbReference type="AlphaFoldDB" id="A0A4S3M384"/>
<dbReference type="InterPro" id="IPR001375">
    <property type="entry name" value="Peptidase_S9_cat"/>
</dbReference>
<organism evidence="4 5">
    <name type="scientific">Robertkochia marina</name>
    <dbReference type="NCBI Taxonomy" id="1227945"/>
    <lineage>
        <taxon>Bacteria</taxon>
        <taxon>Pseudomonadati</taxon>
        <taxon>Bacteroidota</taxon>
        <taxon>Flavobacteriia</taxon>
        <taxon>Flavobacteriales</taxon>
        <taxon>Flavobacteriaceae</taxon>
        <taxon>Robertkochia</taxon>
    </lineage>
</organism>
<dbReference type="InterPro" id="IPR011659">
    <property type="entry name" value="WD40"/>
</dbReference>
<sequence length="664" mass="73681">MKRLFILLLICCYNGLQGQEPNILTPDDVARIQEAKQVLITPDGEHIFYTITVPADPRAENALPATELYRYDTDSGVSIALINEKAIANLALRPKHNTLSFTARPGNRKNTAIYELSIEGDYLSMIASYKTSIASYTWSPDGTTILFTAPEHPNQPKPELPYQPEIFEEDLKRNAAYTLEVASGAVNILPIAGHVTAVNWSLSGDQIALLAAPSSLIDDIYTSQKIYFLNPENYTVSSEIDHTGKKGEMTWAPDGTRLAFIAGADKHDPIAGRLFLASGKDSKPVLMTAAMGMTFEKLHWKDNNSLWFSASKGVGTILGEMKNGGTISPIIQSDQLAIQDFSIAANGSLAFIANSPEHPNEVFLIEKGSKSPKKITDLNPWLQEKELGTQEVITYKAADGLEIEGLLINPVKQTGLTPMITVVHGGPESHFNNGWLTTYSRPGQMAAGKGYAVFYPNYRGSTGRGLEFAMSSQGDPAGKEFDDIIDGIDHLIETRNIDKSKVGVTGGSYGGYATAWMATRHTDRFAAGVMSVGISNNLSKWGTSDIPEEMFLVHSRKRIWDDYEFFLKRSPIYYADQAKTPLLIMHGKNDTRVDPGQSYELYRHIKTRTDTPVRMVLYPGEGHGNRKSTARYDFSLRMLQWFDHYLIENKKQLPSMKEELLFKN</sequence>
<dbReference type="Pfam" id="PF07676">
    <property type="entry name" value="PD40"/>
    <property type="match status" value="2"/>
</dbReference>
<keyword evidence="2" id="KW-0645">Protease</keyword>
<gene>
    <name evidence="4" type="ORF">E7Z59_04560</name>
</gene>
<keyword evidence="2" id="KW-0720">Serine protease</keyword>
<dbReference type="PANTHER" id="PTHR42776">
    <property type="entry name" value="SERINE PEPTIDASE S9 FAMILY MEMBER"/>
    <property type="match status" value="1"/>
</dbReference>
<comment type="caution">
    <text evidence="4">The sequence shown here is derived from an EMBL/GenBank/DDBJ whole genome shotgun (WGS) entry which is preliminary data.</text>
</comment>
<dbReference type="PANTHER" id="PTHR42776:SF27">
    <property type="entry name" value="DIPEPTIDYL PEPTIDASE FAMILY MEMBER 6"/>
    <property type="match status" value="1"/>
</dbReference>
<reference evidence="4 5" key="1">
    <citation type="submission" date="2019-04" db="EMBL/GenBank/DDBJ databases">
        <title>Draft genome sequence of Robertkochia marina CC-AMO-30D.</title>
        <authorList>
            <person name="Hameed A."/>
            <person name="Lin S.-Y."/>
            <person name="Shahina M."/>
            <person name="Lai W.-A."/>
            <person name="Young C.-C."/>
        </authorList>
    </citation>
    <scope>NUCLEOTIDE SEQUENCE [LARGE SCALE GENOMIC DNA]</scope>
    <source>
        <strain evidence="4 5">CC-AMO-30D</strain>
    </source>
</reference>
<dbReference type="Gene3D" id="3.40.50.1820">
    <property type="entry name" value="alpha/beta hydrolase"/>
    <property type="match status" value="1"/>
</dbReference>
<dbReference type="Pfam" id="PF00326">
    <property type="entry name" value="Peptidase_S9"/>
    <property type="match status" value="1"/>
</dbReference>
<dbReference type="OrthoDB" id="9812921at2"/>
<keyword evidence="5" id="KW-1185">Reference proteome</keyword>
<evidence type="ECO:0000259" key="3">
    <source>
        <dbReference type="Pfam" id="PF00326"/>
    </source>
</evidence>
<keyword evidence="1" id="KW-0378">Hydrolase</keyword>
<dbReference type="SUPFAM" id="SSF53474">
    <property type="entry name" value="alpha/beta-Hydrolases"/>
    <property type="match status" value="1"/>
</dbReference>
<dbReference type="InterPro" id="IPR011042">
    <property type="entry name" value="6-blade_b-propeller_TolB-like"/>
</dbReference>
<dbReference type="RefSeq" id="WP_136335094.1">
    <property type="nucleotide sequence ID" value="NZ_QXMP01000001.1"/>
</dbReference>
<evidence type="ECO:0000256" key="1">
    <source>
        <dbReference type="ARBA" id="ARBA00022801"/>
    </source>
</evidence>
<proteinExistence type="predicted"/>
<evidence type="ECO:0000313" key="5">
    <source>
        <dbReference type="Proteomes" id="UP000305939"/>
    </source>
</evidence>
<dbReference type="GO" id="GO:0006508">
    <property type="term" value="P:proteolysis"/>
    <property type="evidence" value="ECO:0007669"/>
    <property type="project" value="InterPro"/>
</dbReference>
<dbReference type="Proteomes" id="UP000305939">
    <property type="component" value="Unassembled WGS sequence"/>
</dbReference>
<dbReference type="InterPro" id="IPR029058">
    <property type="entry name" value="AB_hydrolase_fold"/>
</dbReference>
<name>A0A4S3M384_9FLAO</name>
<dbReference type="GO" id="GO:0004252">
    <property type="term" value="F:serine-type endopeptidase activity"/>
    <property type="evidence" value="ECO:0007669"/>
    <property type="project" value="TreeGrafter"/>
</dbReference>